<dbReference type="Proteomes" id="UP001457898">
    <property type="component" value="Unassembled WGS sequence"/>
</dbReference>
<keyword evidence="2" id="KW-0175">Coiled coil</keyword>
<organism evidence="4 5">
    <name type="scientific">Blautia caccae</name>
    <dbReference type="NCBI Taxonomy" id="3133175"/>
    <lineage>
        <taxon>Bacteria</taxon>
        <taxon>Bacillati</taxon>
        <taxon>Bacillota</taxon>
        <taxon>Clostridia</taxon>
        <taxon>Lachnospirales</taxon>
        <taxon>Lachnospiraceae</taxon>
        <taxon>Blautia</taxon>
    </lineage>
</organism>
<accession>A0ABV1DV93</accession>
<dbReference type="PANTHER" id="PTHR37813:SF1">
    <property type="entry name" value="FELS-2 PROPHAGE PROTEIN"/>
    <property type="match status" value="1"/>
</dbReference>
<protein>
    <submittedName>
        <fullName evidence="4">Phage tail tape measure protein</fullName>
    </submittedName>
</protein>
<evidence type="ECO:0000256" key="1">
    <source>
        <dbReference type="ARBA" id="ARBA00022612"/>
    </source>
</evidence>
<evidence type="ECO:0000313" key="4">
    <source>
        <dbReference type="EMBL" id="MEQ2434305.1"/>
    </source>
</evidence>
<proteinExistence type="predicted"/>
<feature type="domain" description="Phage tail tape measure protein" evidence="3">
    <location>
        <begin position="328"/>
        <end position="514"/>
    </location>
</feature>
<evidence type="ECO:0000256" key="2">
    <source>
        <dbReference type="SAM" id="Coils"/>
    </source>
</evidence>
<evidence type="ECO:0000313" key="5">
    <source>
        <dbReference type="Proteomes" id="UP001457898"/>
    </source>
</evidence>
<dbReference type="InterPro" id="IPR010090">
    <property type="entry name" value="Phage_tape_meas"/>
</dbReference>
<dbReference type="Gene3D" id="1.10.287.1490">
    <property type="match status" value="1"/>
</dbReference>
<keyword evidence="1" id="KW-1188">Viral release from host cell</keyword>
<dbReference type="SUPFAM" id="SSF57997">
    <property type="entry name" value="Tropomyosin"/>
    <property type="match status" value="1"/>
</dbReference>
<evidence type="ECO:0000259" key="3">
    <source>
        <dbReference type="Pfam" id="PF10145"/>
    </source>
</evidence>
<dbReference type="RefSeq" id="WP_349064751.1">
    <property type="nucleotide sequence ID" value="NZ_JBBMFP010000040.1"/>
</dbReference>
<keyword evidence="5" id="KW-1185">Reference proteome</keyword>
<sequence length="1591" mass="172705">MEDFGVAKGYIELDISNMKSSVSSAQKELEKIERSGKLAQSEFDKLEAVSKGTGSAFEEAANRANILSRYISTAKDKTTVYKKEIDGLNTIIKQSGEEQAKLKTKIENTSSQYEKSKEKLNSISDAYKAAQKEIKTVTDEYKAAQKEIKAVTDEYGKNSDEAKEVAEKHKEVADKYKEVTEKHKEIISSYEKAADATDKYRNELEQLKSEHNALDMEIDESKEAIIDFQTKVNETETSISNMAVQLAEAKSTAVIFGREMQDAGDKIQAAGDKINSIGSKLTVGVTTPLVGAGGAAVNFALQAGDSLAKVSTIADETVLSMDQISAGAMEVSNDTGVAFADFNEALYQTISATGDTANAIGYTEIAAKAAKGGFTDTATAVDGLTTIMNSYGLSGVDNMQKVSDMMLMTQNYGKTTFGELASSMGQVIPITSQLDMSIEEVMSIMATLTKNGIGTSEAVTGLKAALSNIISPSTEAAKAADLLGLDFSASALQSKGMTGVMEDVKAALQQASPEFAELSEKVAVNKLRLAELEEQGEKSSDEYKNLKKETKGMEQSMETLAQAADSPIGGFATLFGSVEGLNSMMVLTSDTGAKDMQGAMDAMKGSAGATEEAFDKMNNSDMGKIKKELNKLKNTGIEVGNKLLPMVTKAVGFVGDLAEKFSKLSPKEQEAILKAAGFAAALGPVLKVTGTATTGIGKMTSGVGSLLESFGKSKAKADVLKNGMEAVEKGALNANSSVGGFSGILSKLGSPLGVAALATTAIVGVGTAFAIANEKAKKANLEEHFGTVKLSAEEVEDVAKRLTTNDWTVRLDAEIEARQKLEEFESSIQTSIDDMNKAEWKVSVGMELTEEERENYKSSVNNYVTSVQNYIEQQHYTANLAIDAVFEPGTTSNDNFKQFSDDFYNGLYSDLQALGEKLADQVNNAWEDNVMTDEEMNAISRTREEIQKELDKIAKAEYQLKLENIQASANTGTGLTAESFKTVQKEITKEIGKRRDEIEQTRIDLLIPWQVKLNAGQISPKEFEDAKRDIDIQANKQLGELLVNTVNVEVGTIKSNYSKELEKTTDKFKNDFEESFNDKFESVQYNSGSFDALFEGMKGEFKKGYEEIDKNSRKNINDILDNMSPDIEQMTRIADDYLNAGKIVPESISQGLLDVYQLEVMSGNTEHLYQLLGAQMSGSPEFMNAVAEAEKSGIKIPKEISDGIFMASGKVYDAQANTWKLLQQATEDSTPTIEALMGQCGISTTDALTDSLITKSPEVYERTVELLSQLANGTSIKTSEVQELMRAFGINASDSLLNTLSDRAPSVQGKAIELLSELKNADKAKRPEILAQLMELGVAVDDSIGKGLYDNIKVVKNEAKNTIDVIDTATDTRIGEISPQFVSRLKKLGIMGIDGMEEVVENSSLDAPDMNEPDWIYAASQGWNGMQDFLDRNPLTATMNLYTNSTGGIGGHANGGFVETEQLSWLAEGNKPEVVIPLSTSKRNTALNLYEQTGTMLGISTSESARRNEIMNDISKAMAVQRDDINITINTPEIDYKQIAKDIARELDASLRKNPISPVIEMRDGNIYDVNYEIIGRRTAPVISRIYSKKL</sequence>
<dbReference type="Pfam" id="PF10145">
    <property type="entry name" value="PhageMin_Tail"/>
    <property type="match status" value="1"/>
</dbReference>
<feature type="coiled-coil region" evidence="2">
    <location>
        <begin position="15"/>
        <end position="42"/>
    </location>
</feature>
<dbReference type="PANTHER" id="PTHR37813">
    <property type="entry name" value="FELS-2 PROPHAGE PROTEIN"/>
    <property type="match status" value="1"/>
</dbReference>
<gene>
    <name evidence="4" type="ORF">WMO65_25245</name>
</gene>
<reference evidence="4 5" key="1">
    <citation type="submission" date="2024-03" db="EMBL/GenBank/DDBJ databases">
        <title>Human intestinal bacterial collection.</title>
        <authorList>
            <person name="Pauvert C."/>
            <person name="Hitch T.C.A."/>
            <person name="Clavel T."/>
        </authorList>
    </citation>
    <scope>NUCLEOTIDE SEQUENCE [LARGE SCALE GENOMIC DNA]</scope>
    <source>
        <strain evidence="4 5">CLA-SR-H028</strain>
    </source>
</reference>
<dbReference type="EMBL" id="JBBMFP010000040">
    <property type="protein sequence ID" value="MEQ2434305.1"/>
    <property type="molecule type" value="Genomic_DNA"/>
</dbReference>
<dbReference type="NCBIfam" id="TIGR01760">
    <property type="entry name" value="tape_meas_TP901"/>
    <property type="match status" value="2"/>
</dbReference>
<name>A0ABV1DV93_9FIRM</name>
<feature type="coiled-coil region" evidence="2">
    <location>
        <begin position="99"/>
        <end position="224"/>
    </location>
</feature>
<comment type="caution">
    <text evidence="4">The sequence shown here is derived from an EMBL/GenBank/DDBJ whole genome shotgun (WGS) entry which is preliminary data.</text>
</comment>
<feature type="coiled-coil region" evidence="2">
    <location>
        <begin position="515"/>
        <end position="563"/>
    </location>
</feature>